<dbReference type="WBParaSite" id="ES5_v2.g11927.t1">
    <property type="protein sequence ID" value="ES5_v2.g11927.t1"/>
    <property type="gene ID" value="ES5_v2.g11927"/>
</dbReference>
<organism evidence="1 2">
    <name type="scientific">Panagrolaimus sp. ES5</name>
    <dbReference type="NCBI Taxonomy" id="591445"/>
    <lineage>
        <taxon>Eukaryota</taxon>
        <taxon>Metazoa</taxon>
        <taxon>Ecdysozoa</taxon>
        <taxon>Nematoda</taxon>
        <taxon>Chromadorea</taxon>
        <taxon>Rhabditida</taxon>
        <taxon>Tylenchina</taxon>
        <taxon>Panagrolaimomorpha</taxon>
        <taxon>Panagrolaimoidea</taxon>
        <taxon>Panagrolaimidae</taxon>
        <taxon>Panagrolaimus</taxon>
    </lineage>
</organism>
<evidence type="ECO:0000313" key="1">
    <source>
        <dbReference type="Proteomes" id="UP000887579"/>
    </source>
</evidence>
<proteinExistence type="predicted"/>
<reference evidence="2" key="1">
    <citation type="submission" date="2022-11" db="UniProtKB">
        <authorList>
            <consortium name="WormBaseParasite"/>
        </authorList>
    </citation>
    <scope>IDENTIFICATION</scope>
</reference>
<sequence length="517" mass="59823">MNRNDERIMEIIRILKTPGKDYYLNIVAFPEIVAVEVIDAQTEKQVGTPLGFSSGKDFIQKIPKLFSKNVKAAILNMSQLKNHGYSSNYEFCKVVREKLNRLKISHRFIPDEESVPATILTASNFSAKIGDHVLVIMIDKDQFYRIKEFEYTQNGYEMRNFKAIKICDATRNNIVTNKKLAKIIACNMNSLPTKNLRNLLKLEKLVIVEAEEYQKAKSKFLCNTAKWMKDKSLQKFHISPTPIKGYAVVGMIGDIEYGLFTVDSNEKLPLTKTLEITKTYQNYRIVFIDKDGIQIIETKQFDKDCHKFQLIFRIDTEHFYSFTPMNVLLHGMPALPNILDRTQQSKLPVIVFWDNSSVICISKNGGEYNFSEKWNGFYGNALFINFNKKRPFLDTNITVETKMDTVVFDFLKILSMPINNIEIDEGWKFRFTKDAENPCLIEFTNFDGEKKAATPTLLMAILLRQHLKIITEEIGQKPKQIGISLIDNFNVDERKRVEEKIQESCQLLQIQCKFIKT</sequence>
<dbReference type="Proteomes" id="UP000887579">
    <property type="component" value="Unplaced"/>
</dbReference>
<protein>
    <submittedName>
        <fullName evidence="2">Uncharacterized protein</fullName>
    </submittedName>
</protein>
<accession>A0AC34F4I1</accession>
<evidence type="ECO:0000313" key="2">
    <source>
        <dbReference type="WBParaSite" id="ES5_v2.g11927.t1"/>
    </source>
</evidence>
<name>A0AC34F4I1_9BILA</name>